<gene>
    <name evidence="4" type="ORF">DGYR_LOCUS8724</name>
</gene>
<dbReference type="Pfam" id="PF00201">
    <property type="entry name" value="UDPGT"/>
    <property type="match status" value="1"/>
</dbReference>
<evidence type="ECO:0000313" key="4">
    <source>
        <dbReference type="EMBL" id="CAD5120658.1"/>
    </source>
</evidence>
<dbReference type="OrthoDB" id="5835829at2759"/>
<proteinExistence type="inferred from homology"/>
<keyword evidence="2" id="KW-0328">Glycosyltransferase</keyword>
<evidence type="ECO:0000256" key="1">
    <source>
        <dbReference type="ARBA" id="ARBA00009995"/>
    </source>
</evidence>
<protein>
    <submittedName>
        <fullName evidence="4">DgyrCDS9220</fullName>
    </submittedName>
</protein>
<evidence type="ECO:0000256" key="3">
    <source>
        <dbReference type="ARBA" id="ARBA00022679"/>
    </source>
</evidence>
<sequence>MVVLGKGLITSRHKVSILRQGTVRIDNPGNISLFDVHSPLSEEAVELIGEKKYKKPFVVFECTSYCTYSQAVVPSPMSWVPTFLSHLNDRMTVVDRVKSVISNIFLSLFMVVMDKNFEKLKAELKISPEKSLTTIRQQAQIFLVNSDPIFEFPRPLTPNIIQVGGILASQPINVTNIDPKFDEISSKKFGIIAFGSSLDFCSHPKLLANIYKILIEFSDIHWVWSLKCKLDKDYPNIHTFKWIPQTYLLAKESCVLFISHGGLNSIYESMYHGVPVLTIPLPADAIDNSVRLKRHGMSEILPFHTKDIQESVLPSQISQTKTIRQSCILDKSCIKVWW</sequence>
<reference evidence="4 5" key="1">
    <citation type="submission" date="2020-08" db="EMBL/GenBank/DDBJ databases">
        <authorList>
            <person name="Hejnol A."/>
        </authorList>
    </citation>
    <scope>NUCLEOTIDE SEQUENCE [LARGE SCALE GENOMIC DNA]</scope>
</reference>
<dbReference type="Gene3D" id="3.40.50.2000">
    <property type="entry name" value="Glycogen Phosphorylase B"/>
    <property type="match status" value="1"/>
</dbReference>
<evidence type="ECO:0000256" key="2">
    <source>
        <dbReference type="ARBA" id="ARBA00022676"/>
    </source>
</evidence>
<dbReference type="PANTHER" id="PTHR48043">
    <property type="entry name" value="EG:EG0003.4 PROTEIN-RELATED"/>
    <property type="match status" value="1"/>
</dbReference>
<dbReference type="AlphaFoldDB" id="A0A7I8W1L5"/>
<dbReference type="InterPro" id="IPR050271">
    <property type="entry name" value="UDP-glycosyltransferase"/>
</dbReference>
<evidence type="ECO:0000313" key="5">
    <source>
        <dbReference type="Proteomes" id="UP000549394"/>
    </source>
</evidence>
<comment type="similarity">
    <text evidence="1">Belongs to the UDP-glycosyltransferase family.</text>
</comment>
<dbReference type="Proteomes" id="UP000549394">
    <property type="component" value="Unassembled WGS sequence"/>
</dbReference>
<keyword evidence="5" id="KW-1185">Reference proteome</keyword>
<dbReference type="PANTHER" id="PTHR48043:SF145">
    <property type="entry name" value="FI06409P-RELATED"/>
    <property type="match status" value="1"/>
</dbReference>
<organism evidence="4 5">
    <name type="scientific">Dimorphilus gyrociliatus</name>
    <dbReference type="NCBI Taxonomy" id="2664684"/>
    <lineage>
        <taxon>Eukaryota</taxon>
        <taxon>Metazoa</taxon>
        <taxon>Spiralia</taxon>
        <taxon>Lophotrochozoa</taxon>
        <taxon>Annelida</taxon>
        <taxon>Polychaeta</taxon>
        <taxon>Polychaeta incertae sedis</taxon>
        <taxon>Dinophilidae</taxon>
        <taxon>Dimorphilus</taxon>
    </lineage>
</organism>
<comment type="caution">
    <text evidence="4">The sequence shown here is derived from an EMBL/GenBank/DDBJ whole genome shotgun (WGS) entry which is preliminary data.</text>
</comment>
<name>A0A7I8W1L5_9ANNE</name>
<keyword evidence="3" id="KW-0808">Transferase</keyword>
<dbReference type="EMBL" id="CAJFCJ010000012">
    <property type="protein sequence ID" value="CAD5120658.1"/>
    <property type="molecule type" value="Genomic_DNA"/>
</dbReference>
<dbReference type="InterPro" id="IPR002213">
    <property type="entry name" value="UDP_glucos_trans"/>
</dbReference>
<dbReference type="SUPFAM" id="SSF53756">
    <property type="entry name" value="UDP-Glycosyltransferase/glycogen phosphorylase"/>
    <property type="match status" value="1"/>
</dbReference>
<accession>A0A7I8W1L5</accession>
<dbReference type="CDD" id="cd03784">
    <property type="entry name" value="GT1_Gtf-like"/>
    <property type="match status" value="1"/>
</dbReference>
<dbReference type="GO" id="GO:0008194">
    <property type="term" value="F:UDP-glycosyltransferase activity"/>
    <property type="evidence" value="ECO:0007669"/>
    <property type="project" value="InterPro"/>
</dbReference>